<organism evidence="1">
    <name type="scientific">marine sediment metagenome</name>
    <dbReference type="NCBI Taxonomy" id="412755"/>
    <lineage>
        <taxon>unclassified sequences</taxon>
        <taxon>metagenomes</taxon>
        <taxon>ecological metagenomes</taxon>
    </lineage>
</organism>
<name>X0SGW2_9ZZZZ</name>
<evidence type="ECO:0000313" key="1">
    <source>
        <dbReference type="EMBL" id="GAF80273.1"/>
    </source>
</evidence>
<proteinExistence type="predicted"/>
<feature type="non-terminal residue" evidence="1">
    <location>
        <position position="1"/>
    </location>
</feature>
<reference evidence="1" key="1">
    <citation type="journal article" date="2014" name="Front. Microbiol.">
        <title>High frequency of phylogenetically diverse reductive dehalogenase-homologous genes in deep subseafloor sedimentary metagenomes.</title>
        <authorList>
            <person name="Kawai M."/>
            <person name="Futagami T."/>
            <person name="Toyoda A."/>
            <person name="Takaki Y."/>
            <person name="Nishi S."/>
            <person name="Hori S."/>
            <person name="Arai W."/>
            <person name="Tsubouchi T."/>
            <person name="Morono Y."/>
            <person name="Uchiyama I."/>
            <person name="Ito T."/>
            <person name="Fujiyama A."/>
            <person name="Inagaki F."/>
            <person name="Takami H."/>
        </authorList>
    </citation>
    <scope>NUCLEOTIDE SEQUENCE</scope>
    <source>
        <strain evidence="1">Expedition CK06-06</strain>
    </source>
</reference>
<comment type="caution">
    <text evidence="1">The sequence shown here is derived from an EMBL/GenBank/DDBJ whole genome shotgun (WGS) entry which is preliminary data.</text>
</comment>
<protein>
    <submittedName>
        <fullName evidence="1">Uncharacterized protein</fullName>
    </submittedName>
</protein>
<dbReference type="EMBL" id="BARS01002045">
    <property type="protein sequence ID" value="GAF80273.1"/>
    <property type="molecule type" value="Genomic_DNA"/>
</dbReference>
<sequence length="127" mass="14078">RNYICDQSLRRAQSTNPELKKAVEEEIKTLTWVLGKEDPYSCVWESDKDIFATVMGNVHRFNAESKDWDKCENSDELAITRAKTMLDHCLAAISKLGVEVAGPGDPGYMGGDLETSADCAFAMKGEL</sequence>
<dbReference type="AlphaFoldDB" id="X0SGW2"/>
<accession>X0SGW2</accession>
<gene>
    <name evidence="1" type="ORF">S01H1_03806</name>
</gene>